<organism evidence="1 2">
    <name type="scientific">Suillus luteus UH-Slu-Lm8-n1</name>
    <dbReference type="NCBI Taxonomy" id="930992"/>
    <lineage>
        <taxon>Eukaryota</taxon>
        <taxon>Fungi</taxon>
        <taxon>Dikarya</taxon>
        <taxon>Basidiomycota</taxon>
        <taxon>Agaricomycotina</taxon>
        <taxon>Agaricomycetes</taxon>
        <taxon>Agaricomycetidae</taxon>
        <taxon>Boletales</taxon>
        <taxon>Suillineae</taxon>
        <taxon>Suillaceae</taxon>
        <taxon>Suillus</taxon>
    </lineage>
</organism>
<keyword evidence="2" id="KW-1185">Reference proteome</keyword>
<dbReference type="EMBL" id="KN835180">
    <property type="protein sequence ID" value="KIK44967.1"/>
    <property type="molecule type" value="Genomic_DNA"/>
</dbReference>
<evidence type="ECO:0000313" key="1">
    <source>
        <dbReference type="EMBL" id="KIK44967.1"/>
    </source>
</evidence>
<name>A0A0D0BFT9_9AGAM</name>
<dbReference type="OrthoDB" id="2685089at2759"/>
<reference evidence="2" key="2">
    <citation type="submission" date="2015-01" db="EMBL/GenBank/DDBJ databases">
        <title>Evolutionary Origins and Diversification of the Mycorrhizal Mutualists.</title>
        <authorList>
            <consortium name="DOE Joint Genome Institute"/>
            <consortium name="Mycorrhizal Genomics Consortium"/>
            <person name="Kohler A."/>
            <person name="Kuo A."/>
            <person name="Nagy L.G."/>
            <person name="Floudas D."/>
            <person name="Copeland A."/>
            <person name="Barry K.W."/>
            <person name="Cichocki N."/>
            <person name="Veneault-Fourrey C."/>
            <person name="LaButti K."/>
            <person name="Lindquist E.A."/>
            <person name="Lipzen A."/>
            <person name="Lundell T."/>
            <person name="Morin E."/>
            <person name="Murat C."/>
            <person name="Riley R."/>
            <person name="Ohm R."/>
            <person name="Sun H."/>
            <person name="Tunlid A."/>
            <person name="Henrissat B."/>
            <person name="Grigoriev I.V."/>
            <person name="Hibbett D.S."/>
            <person name="Martin F."/>
        </authorList>
    </citation>
    <scope>NUCLEOTIDE SEQUENCE [LARGE SCALE GENOMIC DNA]</scope>
    <source>
        <strain evidence="2">UH-Slu-Lm8-n1</strain>
    </source>
</reference>
<evidence type="ECO:0000313" key="2">
    <source>
        <dbReference type="Proteomes" id="UP000054485"/>
    </source>
</evidence>
<proteinExistence type="predicted"/>
<dbReference type="Proteomes" id="UP000054485">
    <property type="component" value="Unassembled WGS sequence"/>
</dbReference>
<reference evidence="1 2" key="1">
    <citation type="submission" date="2014-04" db="EMBL/GenBank/DDBJ databases">
        <authorList>
            <consortium name="DOE Joint Genome Institute"/>
            <person name="Kuo A."/>
            <person name="Ruytinx J."/>
            <person name="Rineau F."/>
            <person name="Colpaert J."/>
            <person name="Kohler A."/>
            <person name="Nagy L.G."/>
            <person name="Floudas D."/>
            <person name="Copeland A."/>
            <person name="Barry K.W."/>
            <person name="Cichocki N."/>
            <person name="Veneault-Fourrey C."/>
            <person name="LaButti K."/>
            <person name="Lindquist E.A."/>
            <person name="Lipzen A."/>
            <person name="Lundell T."/>
            <person name="Morin E."/>
            <person name="Murat C."/>
            <person name="Sun H."/>
            <person name="Tunlid A."/>
            <person name="Henrissat B."/>
            <person name="Grigoriev I.V."/>
            <person name="Hibbett D.S."/>
            <person name="Martin F."/>
            <person name="Nordberg H.P."/>
            <person name="Cantor M.N."/>
            <person name="Hua S.X."/>
        </authorList>
    </citation>
    <scope>NUCLEOTIDE SEQUENCE [LARGE SCALE GENOMIC DNA]</scope>
    <source>
        <strain evidence="1 2">UH-Slu-Lm8-n1</strain>
    </source>
</reference>
<gene>
    <name evidence="1" type="ORF">CY34DRAFT_571565</name>
</gene>
<dbReference type="HOGENOM" id="CLU_1435310_0_0_1"/>
<protein>
    <submittedName>
        <fullName evidence="1">Uncharacterized protein</fullName>
    </submittedName>
</protein>
<accession>A0A0D0BFT9</accession>
<sequence>MFVPRVILVFADCCVDEALRSATGAVRIFLYRWTILMVATTFDGDFSQLQILLPAYVRANVLKSSSSFRAVQHVITLCYAHTPELAVVLIFFFLMYPSLFAFGALQCQDEPILPWRGSRTHPHFATFVRKRSILCCVVGPAFPCSLLWLPPIYAHRLSIFEDHAIASRKANDHHQVQHSVHACPFIKTD</sequence>
<dbReference type="InParanoid" id="A0A0D0BFT9"/>
<dbReference type="AlphaFoldDB" id="A0A0D0BFT9"/>